<evidence type="ECO:0000256" key="1">
    <source>
        <dbReference type="ARBA" id="ARBA00010049"/>
    </source>
</evidence>
<dbReference type="AlphaFoldDB" id="A0AAE1WEC8"/>
<evidence type="ECO:0000256" key="2">
    <source>
        <dbReference type="ARBA" id="ARBA00023157"/>
    </source>
</evidence>
<evidence type="ECO:0000313" key="5">
    <source>
        <dbReference type="Proteomes" id="UP001289374"/>
    </source>
</evidence>
<accession>A0AAE1WEC8</accession>
<reference evidence="4" key="2">
    <citation type="journal article" date="2024" name="Plant">
        <title>Genomic evolution and insights into agronomic trait innovations of Sesamum species.</title>
        <authorList>
            <person name="Miao H."/>
            <person name="Wang L."/>
            <person name="Qu L."/>
            <person name="Liu H."/>
            <person name="Sun Y."/>
            <person name="Le M."/>
            <person name="Wang Q."/>
            <person name="Wei S."/>
            <person name="Zheng Y."/>
            <person name="Lin W."/>
            <person name="Duan Y."/>
            <person name="Cao H."/>
            <person name="Xiong S."/>
            <person name="Wang X."/>
            <person name="Wei L."/>
            <person name="Li C."/>
            <person name="Ma Q."/>
            <person name="Ju M."/>
            <person name="Zhao R."/>
            <person name="Li G."/>
            <person name="Mu C."/>
            <person name="Tian Q."/>
            <person name="Mei H."/>
            <person name="Zhang T."/>
            <person name="Gao T."/>
            <person name="Zhang H."/>
        </authorList>
    </citation>
    <scope>NUCLEOTIDE SEQUENCE</scope>
    <source>
        <strain evidence="4">K16</strain>
    </source>
</reference>
<dbReference type="PANTHER" id="PTHR31614">
    <property type="entry name" value="PROTEIN DOWNSTREAM OF FLC-RELATED"/>
    <property type="match status" value="1"/>
</dbReference>
<dbReference type="Proteomes" id="UP001289374">
    <property type="component" value="Unassembled WGS sequence"/>
</dbReference>
<comment type="caution">
    <text evidence="4">The sequence shown here is derived from an EMBL/GenBank/DDBJ whole genome shotgun (WGS) entry which is preliminary data.</text>
</comment>
<dbReference type="PANTHER" id="PTHR31614:SF2">
    <property type="entry name" value="F28N24.16 PROTEIN"/>
    <property type="match status" value="1"/>
</dbReference>
<comment type="similarity">
    <text evidence="1">Belongs to the Ole e I family.</text>
</comment>
<gene>
    <name evidence="4" type="ORF">Sango_1952800</name>
</gene>
<dbReference type="EMBL" id="JACGWL010000011">
    <property type="protein sequence ID" value="KAK4391750.1"/>
    <property type="molecule type" value="Genomic_DNA"/>
</dbReference>
<keyword evidence="2" id="KW-1015">Disulfide bond</keyword>
<dbReference type="Pfam" id="PF01190">
    <property type="entry name" value="Pollen_Ole_e_1"/>
    <property type="match status" value="1"/>
</dbReference>
<keyword evidence="3" id="KW-0732">Signal</keyword>
<feature type="signal peptide" evidence="3">
    <location>
        <begin position="1"/>
        <end position="28"/>
    </location>
</feature>
<evidence type="ECO:0000313" key="4">
    <source>
        <dbReference type="EMBL" id="KAK4391750.1"/>
    </source>
</evidence>
<sequence>MKMATLAQFAIILAGALCFLSLADVANSQTPEFIVKGMVFCDVCRVNFFNKFSEPMPGAKVKLECKDKASGNVTYRMTGGETDDNGIYTFPAEGDHRGELCEVTLVQSSSIECSEIPIDGSGKRPAAEVTLIASSSYLDNIRLAYPLVFTRKETLHKCVEFFKDLQMALGDYNRV</sequence>
<reference evidence="4" key="1">
    <citation type="submission" date="2020-06" db="EMBL/GenBank/DDBJ databases">
        <authorList>
            <person name="Li T."/>
            <person name="Hu X."/>
            <person name="Zhang T."/>
            <person name="Song X."/>
            <person name="Zhang H."/>
            <person name="Dai N."/>
            <person name="Sheng W."/>
            <person name="Hou X."/>
            <person name="Wei L."/>
        </authorList>
    </citation>
    <scope>NUCLEOTIDE SEQUENCE</scope>
    <source>
        <strain evidence="4">K16</strain>
        <tissue evidence="4">Leaf</tissue>
    </source>
</reference>
<feature type="chain" id="PRO_5042256796" evidence="3">
    <location>
        <begin position="29"/>
        <end position="175"/>
    </location>
</feature>
<keyword evidence="5" id="KW-1185">Reference proteome</keyword>
<proteinExistence type="inferred from homology"/>
<protein>
    <submittedName>
        <fullName evidence="4">Major pollen allergen Ole e 1</fullName>
    </submittedName>
</protein>
<evidence type="ECO:0000256" key="3">
    <source>
        <dbReference type="SAM" id="SignalP"/>
    </source>
</evidence>
<name>A0AAE1WEC8_9LAMI</name>
<dbReference type="InterPro" id="IPR006041">
    <property type="entry name" value="Pollen_Ole_e1_allergen"/>
</dbReference>
<organism evidence="4 5">
    <name type="scientific">Sesamum angolense</name>
    <dbReference type="NCBI Taxonomy" id="2727404"/>
    <lineage>
        <taxon>Eukaryota</taxon>
        <taxon>Viridiplantae</taxon>
        <taxon>Streptophyta</taxon>
        <taxon>Embryophyta</taxon>
        <taxon>Tracheophyta</taxon>
        <taxon>Spermatophyta</taxon>
        <taxon>Magnoliopsida</taxon>
        <taxon>eudicotyledons</taxon>
        <taxon>Gunneridae</taxon>
        <taxon>Pentapetalae</taxon>
        <taxon>asterids</taxon>
        <taxon>lamiids</taxon>
        <taxon>Lamiales</taxon>
        <taxon>Pedaliaceae</taxon>
        <taxon>Sesamum</taxon>
    </lineage>
</organism>